<reference evidence="1" key="1">
    <citation type="submission" date="2022-05" db="EMBL/GenBank/DDBJ databases">
        <authorList>
            <person name="Pankratov T."/>
        </authorList>
    </citation>
    <scope>NUCLEOTIDE SEQUENCE</scope>
    <source>
        <strain evidence="1">BP6-180914</strain>
    </source>
</reference>
<dbReference type="Proteomes" id="UP001165667">
    <property type="component" value="Unassembled WGS sequence"/>
</dbReference>
<accession>A0AA42CQ14</accession>
<organism evidence="1 2">
    <name type="scientific">Lichenifustis flavocetrariae</name>
    <dbReference type="NCBI Taxonomy" id="2949735"/>
    <lineage>
        <taxon>Bacteria</taxon>
        <taxon>Pseudomonadati</taxon>
        <taxon>Pseudomonadota</taxon>
        <taxon>Alphaproteobacteria</taxon>
        <taxon>Hyphomicrobiales</taxon>
        <taxon>Lichenihabitantaceae</taxon>
        <taxon>Lichenifustis</taxon>
    </lineage>
</organism>
<dbReference type="RefSeq" id="WP_282587361.1">
    <property type="nucleotide sequence ID" value="NZ_JAMOIM010000020.1"/>
</dbReference>
<protein>
    <submittedName>
        <fullName evidence="1">Uncharacterized protein</fullName>
    </submittedName>
</protein>
<gene>
    <name evidence="1" type="ORF">M8523_23535</name>
</gene>
<dbReference type="AlphaFoldDB" id="A0AA42CQ14"/>
<name>A0AA42CQ14_9HYPH</name>
<dbReference type="EMBL" id="JAMOIM010000020">
    <property type="protein sequence ID" value="MCW6510982.1"/>
    <property type="molecule type" value="Genomic_DNA"/>
</dbReference>
<evidence type="ECO:0000313" key="1">
    <source>
        <dbReference type="EMBL" id="MCW6510982.1"/>
    </source>
</evidence>
<sequence length="114" mass="11364">MSLLNGGLRAVFGSAFGALYGDGVLHKTTLTDDGIGGVTATAIDSGVKVLVESLSAQDKIGLPRNAVHLTVLRAGLTAGIALDDSVTVDGATYRVVQVDTDPAGAAFALVGVPA</sequence>
<comment type="caution">
    <text evidence="1">The sequence shown here is derived from an EMBL/GenBank/DDBJ whole genome shotgun (WGS) entry which is preliminary data.</text>
</comment>
<keyword evidence="2" id="KW-1185">Reference proteome</keyword>
<evidence type="ECO:0000313" key="2">
    <source>
        <dbReference type="Proteomes" id="UP001165667"/>
    </source>
</evidence>
<proteinExistence type="predicted"/>